<dbReference type="Proteomes" id="UP001182991">
    <property type="component" value="Unassembled WGS sequence"/>
</dbReference>
<keyword evidence="2" id="KW-1185">Reference proteome</keyword>
<proteinExistence type="predicted"/>
<gene>
    <name evidence="1" type="ORF">RLT85_13105</name>
</gene>
<reference evidence="2" key="1">
    <citation type="submission" date="2023-07" db="EMBL/GenBank/DDBJ databases">
        <title>Isolating and identifying novel microbial strains from the Mariana Trench.</title>
        <authorList>
            <person name="Fu H."/>
        </authorList>
    </citation>
    <scope>NUCLEOTIDE SEQUENCE [LARGE SCALE GENOMIC DNA]</scope>
    <source>
        <strain evidence="2">T-y2</strain>
    </source>
</reference>
<name>A0ABU2KLL6_9FLAO</name>
<accession>A0ABU2KLL6</accession>
<dbReference type="EMBL" id="JAVRBG010000015">
    <property type="protein sequence ID" value="MDT0295572.1"/>
    <property type="molecule type" value="Genomic_DNA"/>
</dbReference>
<evidence type="ECO:0000313" key="1">
    <source>
        <dbReference type="EMBL" id="MDT0295572.1"/>
    </source>
</evidence>
<dbReference type="InterPro" id="IPR054207">
    <property type="entry name" value="DUF6913"/>
</dbReference>
<evidence type="ECO:0000313" key="2">
    <source>
        <dbReference type="Proteomes" id="UP001182991"/>
    </source>
</evidence>
<protein>
    <submittedName>
        <fullName evidence="1">Uncharacterized protein</fullName>
    </submittedName>
</protein>
<comment type="caution">
    <text evidence="1">The sequence shown here is derived from an EMBL/GenBank/DDBJ whole genome shotgun (WGS) entry which is preliminary data.</text>
</comment>
<organism evidence="1 2">
    <name type="scientific">Mesonia ostreae</name>
    <dbReference type="NCBI Taxonomy" id="861110"/>
    <lineage>
        <taxon>Bacteria</taxon>
        <taxon>Pseudomonadati</taxon>
        <taxon>Bacteroidota</taxon>
        <taxon>Flavobacteriia</taxon>
        <taxon>Flavobacteriales</taxon>
        <taxon>Flavobacteriaceae</taxon>
        <taxon>Mesonia</taxon>
    </lineage>
</organism>
<dbReference type="RefSeq" id="WP_311402500.1">
    <property type="nucleotide sequence ID" value="NZ_JAVRBG010000015.1"/>
</dbReference>
<dbReference type="Pfam" id="PF21857">
    <property type="entry name" value="DUF6913"/>
    <property type="match status" value="1"/>
</dbReference>
<sequence>MSIKKFGIEKALEKRLLLRKKQDLHSLKRVALVVGSHSVDVERLQKKLLSAFSLSKNQLSSFIYKESKENEKEKEICFSEKDFNWRGGLKKESRLNDFLAQDFDLLVNYFSENNLALQLVSASTEAKLKVGVAHEEKRLNDIEIVVKKEESGVFISELKKYVDIIKE</sequence>